<reference evidence="2 3" key="1">
    <citation type="submission" date="2022-08" db="EMBL/GenBank/DDBJ databases">
        <title>Paenibacillus endoradicis sp. nov., Paenibacillus radicibacter sp. nov and Paenibacillus pararadicis sp. nov., three cold-adapted plant growth-promoting bacteria isolated from root of Larix gmelinii in Great Khingan.</title>
        <authorList>
            <person name="Xue H."/>
        </authorList>
    </citation>
    <scope>NUCLEOTIDE SEQUENCE [LARGE SCALE GENOMIC DNA]</scope>
    <source>
        <strain evidence="2 3">N5-1-1-5</strain>
    </source>
</reference>
<dbReference type="Gene3D" id="3.40.50.720">
    <property type="entry name" value="NAD(P)-binding Rossmann-like Domain"/>
    <property type="match status" value="1"/>
</dbReference>
<dbReference type="PANTHER" id="PTHR48079:SF6">
    <property type="entry name" value="NAD(P)-BINDING DOMAIN-CONTAINING PROTEIN-RELATED"/>
    <property type="match status" value="1"/>
</dbReference>
<dbReference type="EMBL" id="JANQBD010000005">
    <property type="protein sequence ID" value="MCR8631194.1"/>
    <property type="molecule type" value="Genomic_DNA"/>
</dbReference>
<proteinExistence type="predicted"/>
<organism evidence="2 3">
    <name type="scientific">Paenibacillus radicis</name>
    <name type="common">ex Xue et al. 2023</name>
    <dbReference type="NCBI Taxonomy" id="2972489"/>
    <lineage>
        <taxon>Bacteria</taxon>
        <taxon>Bacillati</taxon>
        <taxon>Bacillota</taxon>
        <taxon>Bacilli</taxon>
        <taxon>Bacillales</taxon>
        <taxon>Paenibacillaceae</taxon>
        <taxon>Paenibacillus</taxon>
    </lineage>
</organism>
<dbReference type="InterPro" id="IPR001509">
    <property type="entry name" value="Epimerase_deHydtase"/>
</dbReference>
<evidence type="ECO:0000313" key="2">
    <source>
        <dbReference type="EMBL" id="MCR8631194.1"/>
    </source>
</evidence>
<dbReference type="InterPro" id="IPR036291">
    <property type="entry name" value="NAD(P)-bd_dom_sf"/>
</dbReference>
<protein>
    <submittedName>
        <fullName evidence="2">SDR family oxidoreductase</fullName>
    </submittedName>
</protein>
<evidence type="ECO:0000259" key="1">
    <source>
        <dbReference type="Pfam" id="PF01370"/>
    </source>
</evidence>
<dbReference type="SUPFAM" id="SSF51735">
    <property type="entry name" value="NAD(P)-binding Rossmann-fold domains"/>
    <property type="match status" value="1"/>
</dbReference>
<sequence length="331" mass="36904">MKKALVLGATGGSGQALVAELLSRGVETIAFGRSQSKLRELAAQYGNPKLLHTAVGDVFNPDDIIAAAKDVDVIFQSANVKYQEMASQLLPLGESVMKAADHVGKKIVIVDGIYVYGRSQMTRVTEDHPKNPHTNKGKIRVEFEKLIFDKKWQHAQALIVRLPDYYGPTSQNAYLHPTLQGIAANKTSIFIGDLNTPREYVYLPDAAKMIIEIADRDESYGKNWNIPGLGAISGREILDIARKVTGYRKMVIPLGKSMISLLGLFDPLMREVVEILYLTKEPLILSGEKYSKRIGTIPTTPFEKGIEETLKIWMQKNETKNHKNRNIVPFK</sequence>
<dbReference type="Proteomes" id="UP001300012">
    <property type="component" value="Unassembled WGS sequence"/>
</dbReference>
<evidence type="ECO:0000313" key="3">
    <source>
        <dbReference type="Proteomes" id="UP001300012"/>
    </source>
</evidence>
<feature type="domain" description="NAD-dependent epimerase/dehydratase" evidence="1">
    <location>
        <begin position="4"/>
        <end position="226"/>
    </location>
</feature>
<comment type="caution">
    <text evidence="2">The sequence shown here is derived from an EMBL/GenBank/DDBJ whole genome shotgun (WGS) entry which is preliminary data.</text>
</comment>
<dbReference type="RefSeq" id="WP_258212801.1">
    <property type="nucleotide sequence ID" value="NZ_JANQBD010000005.1"/>
</dbReference>
<accession>A0ABT1YDB6</accession>
<dbReference type="PANTHER" id="PTHR48079">
    <property type="entry name" value="PROTEIN YEEZ"/>
    <property type="match status" value="1"/>
</dbReference>
<dbReference type="CDD" id="cd05229">
    <property type="entry name" value="SDR_a3"/>
    <property type="match status" value="1"/>
</dbReference>
<name>A0ABT1YDB6_9BACL</name>
<gene>
    <name evidence="2" type="ORF">NV381_08275</name>
</gene>
<keyword evidence="3" id="KW-1185">Reference proteome</keyword>
<dbReference type="InterPro" id="IPR051783">
    <property type="entry name" value="NAD(P)-dependent_oxidoreduct"/>
</dbReference>
<dbReference type="Pfam" id="PF01370">
    <property type="entry name" value="Epimerase"/>
    <property type="match status" value="1"/>
</dbReference>